<dbReference type="EMBL" id="JAQIZT010000014">
    <property type="protein sequence ID" value="KAJ6972156.1"/>
    <property type="molecule type" value="Genomic_DNA"/>
</dbReference>
<evidence type="ECO:0000256" key="1">
    <source>
        <dbReference type="ARBA" id="ARBA00004609"/>
    </source>
</evidence>
<evidence type="ECO:0000256" key="9">
    <source>
        <dbReference type="ARBA" id="ARBA00023180"/>
    </source>
</evidence>
<dbReference type="GO" id="GO:0098552">
    <property type="term" value="C:side of membrane"/>
    <property type="evidence" value="ECO:0007669"/>
    <property type="project" value="UniProtKB-KW"/>
</dbReference>
<dbReference type="GO" id="GO:0005886">
    <property type="term" value="C:plasma membrane"/>
    <property type="evidence" value="ECO:0007669"/>
    <property type="project" value="UniProtKB-SubCell"/>
</dbReference>
<protein>
    <recommendedName>
        <fullName evidence="18">Peptidylprolyl isomerase</fullName>
    </recommendedName>
</protein>
<evidence type="ECO:0000256" key="8">
    <source>
        <dbReference type="ARBA" id="ARBA00023136"/>
    </source>
</evidence>
<dbReference type="PANTHER" id="PTHR32382:SF5">
    <property type="entry name" value="FASCICLIN-LIKE ARABINOGALACTAN PROTEIN 8"/>
    <property type="match status" value="1"/>
</dbReference>
<gene>
    <name evidence="16" type="ORF">NC653_032668</name>
</gene>
<evidence type="ECO:0000256" key="7">
    <source>
        <dbReference type="ARBA" id="ARBA00022974"/>
    </source>
</evidence>
<keyword evidence="4" id="KW-0336">GPI-anchor</keyword>
<dbReference type="GO" id="GO:0003755">
    <property type="term" value="F:peptidyl-prolyl cis-trans isomerase activity"/>
    <property type="evidence" value="ECO:0007669"/>
    <property type="project" value="InterPro"/>
</dbReference>
<evidence type="ECO:0000256" key="4">
    <source>
        <dbReference type="ARBA" id="ARBA00022622"/>
    </source>
</evidence>
<evidence type="ECO:0000259" key="14">
    <source>
        <dbReference type="PROSITE" id="PS50072"/>
    </source>
</evidence>
<evidence type="ECO:0000256" key="12">
    <source>
        <dbReference type="SAM" id="MobiDB-lite"/>
    </source>
</evidence>
<keyword evidence="3" id="KW-1003">Cell membrane</keyword>
<dbReference type="InterPro" id="IPR020892">
    <property type="entry name" value="Cyclophilin-type_PPIase_CS"/>
</dbReference>
<dbReference type="Gene3D" id="2.30.180.10">
    <property type="entry name" value="FAS1 domain"/>
    <property type="match status" value="2"/>
</dbReference>
<dbReference type="SUPFAM" id="SSF50891">
    <property type="entry name" value="Cyclophilin-like"/>
    <property type="match status" value="1"/>
</dbReference>
<dbReference type="InterPro" id="IPR036378">
    <property type="entry name" value="FAS1_dom_sf"/>
</dbReference>
<dbReference type="FunFam" id="2.30.180.10:FF:000010">
    <property type="entry name" value="Fasciclin-like arabinogalactan protein 2"/>
    <property type="match status" value="1"/>
</dbReference>
<evidence type="ECO:0000256" key="6">
    <source>
        <dbReference type="ARBA" id="ARBA00022737"/>
    </source>
</evidence>
<dbReference type="CDD" id="cd01928">
    <property type="entry name" value="Cyclophilin_PPIL3_like"/>
    <property type="match status" value="1"/>
</dbReference>
<keyword evidence="8" id="KW-0472">Membrane</keyword>
<organism evidence="16 17">
    <name type="scientific">Populus alba x Populus x berolinensis</name>
    <dbReference type="NCBI Taxonomy" id="444605"/>
    <lineage>
        <taxon>Eukaryota</taxon>
        <taxon>Viridiplantae</taxon>
        <taxon>Streptophyta</taxon>
        <taxon>Embryophyta</taxon>
        <taxon>Tracheophyta</taxon>
        <taxon>Spermatophyta</taxon>
        <taxon>Magnoliopsida</taxon>
        <taxon>eudicotyledons</taxon>
        <taxon>Gunneridae</taxon>
        <taxon>Pentapetalae</taxon>
        <taxon>rosids</taxon>
        <taxon>fabids</taxon>
        <taxon>Malpighiales</taxon>
        <taxon>Salicaceae</taxon>
        <taxon>Saliceae</taxon>
        <taxon>Populus</taxon>
    </lineage>
</organism>
<feature type="compositionally biased region" description="Pro residues" evidence="12">
    <location>
        <begin position="332"/>
        <end position="347"/>
    </location>
</feature>
<keyword evidence="6" id="KW-0677">Repeat</keyword>
<dbReference type="PROSITE" id="PS00170">
    <property type="entry name" value="CSA_PPIASE_1"/>
    <property type="match status" value="1"/>
</dbReference>
<feature type="compositionally biased region" description="Low complexity" evidence="12">
    <location>
        <begin position="376"/>
        <end position="387"/>
    </location>
</feature>
<keyword evidence="7" id="KW-0654">Proteoglycan</keyword>
<evidence type="ECO:0000313" key="16">
    <source>
        <dbReference type="EMBL" id="KAJ6972156.1"/>
    </source>
</evidence>
<dbReference type="SMART" id="SM00554">
    <property type="entry name" value="FAS1"/>
    <property type="match status" value="1"/>
</dbReference>
<dbReference type="PROSITE" id="PS50072">
    <property type="entry name" value="CSA_PPIASE_2"/>
    <property type="match status" value="1"/>
</dbReference>
<evidence type="ECO:0000256" key="3">
    <source>
        <dbReference type="ARBA" id="ARBA00022475"/>
    </source>
</evidence>
<feature type="region of interest" description="Disordered" evidence="12">
    <location>
        <begin position="332"/>
        <end position="393"/>
    </location>
</feature>
<sequence>MATLQYSLLLSFTLSALVSTILAHNITDILSGFPEYSEFNKYLTQTKLADEINTRQTITVLALNNGAMTALAAKHPLSVIKNALSLLVVLDYYDPTKLHQISKGTTLSTTLYQTTGNAPGNLGFVNITDLQGGKVGFGSAAPGSKLDSSYTKSVKQVPYNISILEISQPIIAPGILTAPAPTPSSVNITALLEKAGCKTFASLLQTSGVIKTYQSAADKGLTIFAPNDEAFKAAGVPDLSKLTNAEIVSLLQYHATATYSPFGSLKTSKDPISTLASKFDLTVTSTGDSVTLHTGIGPSRVAETVLDSTPLVIFTVDNVLLPVELFGKAPSPAPAGEPVSAPSPSPSPVASTPAPASVEAPSPLAASPPAPPVETPGGAPSGAPFGSENSTADGSAAVHVSVPVLVTVSATHPPGPETKQALPLCDTQMSVTLHTNLGDIKCEIACDEVPKASENFLALCASGYYDGTIFHRNIKGFMIQGGDPTGTGKGGTSIWGKKFNDEIRESLKHNARGTLSMANSGPNTNGSQFFINYAKQPHLNGLYSVFGKVIHGFEVLDIMEKTQTGPGDRPLAEIRINRVTIHANPLAG</sequence>
<dbReference type="SUPFAM" id="SSF82153">
    <property type="entry name" value="FAS1 domain"/>
    <property type="match status" value="2"/>
</dbReference>
<feature type="domain" description="PPIase cyclophilin-type" evidence="14">
    <location>
        <begin position="434"/>
        <end position="581"/>
    </location>
</feature>
<evidence type="ECO:0008006" key="18">
    <source>
        <dbReference type="Google" id="ProtNLM"/>
    </source>
</evidence>
<feature type="chain" id="PRO_5042026614" description="Peptidylprolyl isomerase" evidence="13">
    <location>
        <begin position="24"/>
        <end position="588"/>
    </location>
</feature>
<dbReference type="PANTHER" id="PTHR32382">
    <property type="entry name" value="FASCICLIN-LIKE ARABINOGALACTAN PROTEIN"/>
    <property type="match status" value="1"/>
</dbReference>
<dbReference type="FunFam" id="2.30.180.10:FF:000008">
    <property type="entry name" value="Fasciclin-like arabinogalactan protein 10"/>
    <property type="match status" value="1"/>
</dbReference>
<keyword evidence="9" id="KW-0325">Glycoprotein</keyword>
<feature type="domain" description="FAS1" evidence="15">
    <location>
        <begin position="184"/>
        <end position="320"/>
    </location>
</feature>
<dbReference type="Gene3D" id="2.40.100.10">
    <property type="entry name" value="Cyclophilin-like"/>
    <property type="match status" value="1"/>
</dbReference>
<dbReference type="FunFam" id="2.40.100.10:FF:000026">
    <property type="entry name" value="Peptidyl-prolyl cis-trans isomerase"/>
    <property type="match status" value="1"/>
</dbReference>
<evidence type="ECO:0000256" key="11">
    <source>
        <dbReference type="ARBA" id="ARBA00024686"/>
    </source>
</evidence>
<dbReference type="InterPro" id="IPR002130">
    <property type="entry name" value="Cyclophilin-type_PPIase_dom"/>
</dbReference>
<accession>A0AAD6PYD6</accession>
<evidence type="ECO:0000313" key="17">
    <source>
        <dbReference type="Proteomes" id="UP001164929"/>
    </source>
</evidence>
<dbReference type="Pfam" id="PF00160">
    <property type="entry name" value="Pro_isomerase"/>
    <property type="match status" value="1"/>
</dbReference>
<dbReference type="InterPro" id="IPR033254">
    <property type="entry name" value="Plant_FLA"/>
</dbReference>
<dbReference type="GO" id="GO:0006457">
    <property type="term" value="P:protein folding"/>
    <property type="evidence" value="ECO:0007669"/>
    <property type="project" value="InterPro"/>
</dbReference>
<feature type="signal peptide" evidence="13">
    <location>
        <begin position="1"/>
        <end position="23"/>
    </location>
</feature>
<dbReference type="InterPro" id="IPR029000">
    <property type="entry name" value="Cyclophilin-like_dom_sf"/>
</dbReference>
<reference evidence="16" key="1">
    <citation type="journal article" date="2023" name="Mol. Ecol. Resour.">
        <title>Chromosome-level genome assembly of a triploid poplar Populus alba 'Berolinensis'.</title>
        <authorList>
            <person name="Chen S."/>
            <person name="Yu Y."/>
            <person name="Wang X."/>
            <person name="Wang S."/>
            <person name="Zhang T."/>
            <person name="Zhou Y."/>
            <person name="He R."/>
            <person name="Meng N."/>
            <person name="Wang Y."/>
            <person name="Liu W."/>
            <person name="Liu Z."/>
            <person name="Liu J."/>
            <person name="Guo Q."/>
            <person name="Huang H."/>
            <person name="Sederoff R.R."/>
            <person name="Wang G."/>
            <person name="Qu G."/>
            <person name="Chen S."/>
        </authorList>
    </citation>
    <scope>NUCLEOTIDE SEQUENCE</scope>
    <source>
        <strain evidence="16">SC-2020</strain>
    </source>
</reference>
<feature type="compositionally biased region" description="Low complexity" evidence="12">
    <location>
        <begin position="348"/>
        <end position="365"/>
    </location>
</feature>
<dbReference type="Proteomes" id="UP001164929">
    <property type="component" value="Chromosome 14"/>
</dbReference>
<dbReference type="AlphaFoldDB" id="A0AAD6PYD6"/>
<comment type="similarity">
    <text evidence="2">Belongs to the fasciclin-like AGP family.</text>
</comment>
<dbReference type="InterPro" id="IPR000782">
    <property type="entry name" value="FAS1_domain"/>
</dbReference>
<comment type="function">
    <text evidence="11">May be a cell surface adhesion protein.</text>
</comment>
<evidence type="ECO:0000256" key="5">
    <source>
        <dbReference type="ARBA" id="ARBA00022729"/>
    </source>
</evidence>
<evidence type="ECO:0000256" key="2">
    <source>
        <dbReference type="ARBA" id="ARBA00007843"/>
    </source>
</evidence>
<keyword evidence="17" id="KW-1185">Reference proteome</keyword>
<evidence type="ECO:0000259" key="15">
    <source>
        <dbReference type="PROSITE" id="PS50213"/>
    </source>
</evidence>
<comment type="subcellular location">
    <subcellularLocation>
        <location evidence="1">Cell membrane</location>
        <topology evidence="1">Lipid-anchor</topology>
        <topology evidence="1">GPI-anchor</topology>
    </subcellularLocation>
</comment>
<dbReference type="Pfam" id="PF02469">
    <property type="entry name" value="Fasciclin"/>
    <property type="match status" value="1"/>
</dbReference>
<proteinExistence type="inferred from homology"/>
<evidence type="ECO:0000256" key="13">
    <source>
        <dbReference type="SAM" id="SignalP"/>
    </source>
</evidence>
<name>A0AAD6PYD6_9ROSI</name>
<dbReference type="PROSITE" id="PS50213">
    <property type="entry name" value="FAS1"/>
    <property type="match status" value="1"/>
</dbReference>
<evidence type="ECO:0000256" key="10">
    <source>
        <dbReference type="ARBA" id="ARBA00023288"/>
    </source>
</evidence>
<keyword evidence="5 13" id="KW-0732">Signal</keyword>
<comment type="caution">
    <text evidence="16">The sequence shown here is derived from an EMBL/GenBank/DDBJ whole genome shotgun (WGS) entry which is preliminary data.</text>
</comment>
<keyword evidence="10" id="KW-0449">Lipoprotein</keyword>
<dbReference type="PRINTS" id="PR00153">
    <property type="entry name" value="CSAPPISMRASE"/>
</dbReference>